<gene>
    <name evidence="1" type="ORF">FISHEDRAFT_34729</name>
</gene>
<protein>
    <submittedName>
        <fullName evidence="1">Uncharacterized protein</fullName>
    </submittedName>
</protein>
<dbReference type="Proteomes" id="UP000054144">
    <property type="component" value="Unassembled WGS sequence"/>
</dbReference>
<reference evidence="1 2" key="1">
    <citation type="journal article" date="2015" name="Fungal Genet. Biol.">
        <title>Evolution of novel wood decay mechanisms in Agaricales revealed by the genome sequences of Fistulina hepatica and Cylindrobasidium torrendii.</title>
        <authorList>
            <person name="Floudas D."/>
            <person name="Held B.W."/>
            <person name="Riley R."/>
            <person name="Nagy L.G."/>
            <person name="Koehler G."/>
            <person name="Ransdell A.S."/>
            <person name="Younus H."/>
            <person name="Chow J."/>
            <person name="Chiniquy J."/>
            <person name="Lipzen A."/>
            <person name="Tritt A."/>
            <person name="Sun H."/>
            <person name="Haridas S."/>
            <person name="LaButti K."/>
            <person name="Ohm R.A."/>
            <person name="Kues U."/>
            <person name="Blanchette R.A."/>
            <person name="Grigoriev I.V."/>
            <person name="Minto R.E."/>
            <person name="Hibbett D.S."/>
        </authorList>
    </citation>
    <scope>NUCLEOTIDE SEQUENCE [LARGE SCALE GENOMIC DNA]</scope>
    <source>
        <strain evidence="1 2">ATCC 64428</strain>
    </source>
</reference>
<dbReference type="InterPro" id="IPR043750">
    <property type="entry name" value="DUF5695"/>
</dbReference>
<keyword evidence="2" id="KW-1185">Reference proteome</keyword>
<evidence type="ECO:0000313" key="2">
    <source>
        <dbReference type="Proteomes" id="UP000054144"/>
    </source>
</evidence>
<organism evidence="1 2">
    <name type="scientific">Fistulina hepatica ATCC 64428</name>
    <dbReference type="NCBI Taxonomy" id="1128425"/>
    <lineage>
        <taxon>Eukaryota</taxon>
        <taxon>Fungi</taxon>
        <taxon>Dikarya</taxon>
        <taxon>Basidiomycota</taxon>
        <taxon>Agaricomycotina</taxon>
        <taxon>Agaricomycetes</taxon>
        <taxon>Agaricomycetidae</taxon>
        <taxon>Agaricales</taxon>
        <taxon>Fistulinaceae</taxon>
        <taxon>Fistulina</taxon>
    </lineage>
</organism>
<dbReference type="OrthoDB" id="2730619at2759"/>
<sequence length="890" mass="98365">MTAGTRAQTATLGLGGGFLAFNTTLFDLQLVRDSQTLYSLSPAGSSFDFVPTDMMVYRQYDGNYHLGDITYRARIEGTFNWMSGDSTVARQNVTALSVSGNTLAAADLTPTIGNFLTIVRRWVVDDHGIELLFDVTNPQTEAVEIGAIGAALEFNNIFTNRTREDTNYKCSLFDPYIGQDAGYVQVTPLLGTLAPLLVLPAEDSPLEGWRFLPENTTSFPDYQSQTFEGLYEWLFHTLAYAETEWAGVEPWNAPTSAVLQPNETHTYGLRFILADSIRSIDDALLAAERPVARVFSGYVLPADQQAKLFLSYGSPVASINVKPAGALEWVPNSDARSTDWVGYTVTPGSAWGRVRMEIAYEDGMLQTVHWYNTRAAVQVVSDLGNFLTTEQWFDDLSDPFWRAPSVISYDRQVNAQVKNEARVWIAGLSNEGGAGSLAATMKQFVQPNADEIARLEQFVDETLWGVLENRNLLVNQSVYFYDPSVLPNYPYPSDIYWGLSWSLDREEAYATVRAYNYVHVIAAYWAMYRVARNYPDLVSAHDWSWYLNQSVSTVEGMVSNDVDYVDDGLMGETVILYLLEDLKHEGFAAAASSVEEKMRSRWEVWKTERFPFGSELAWDSTGQEGVYLWSTYFNDTKTANDALNSILAYQPIVPHWGYAGNARRYWDFLYAGKLQRIERQIHHYGSGLNALPLLERYQAVPSDDYLLRVGYSGMLGPLTNVDEGGFASAAFHSFAQTLAWDAYSGDYGPNFSGHSMGTGMFLIEDALFGWQAFGGIATTTDGTVHVEVRDSVRRRVYIAPLGTLFALDAGAFVNASYVPDTHTVTLAIAATVGGQTNSASAPRGRIRVMQPASVAGIGTITPVGNLAVDAGAYVVPFADGQGTVVFSDKV</sequence>
<name>A0A0D7AM86_9AGAR</name>
<dbReference type="Pfam" id="PF18951">
    <property type="entry name" value="DUF5695"/>
    <property type="match status" value="1"/>
</dbReference>
<dbReference type="EMBL" id="KN881630">
    <property type="protein sequence ID" value="KIY52682.1"/>
    <property type="molecule type" value="Genomic_DNA"/>
</dbReference>
<accession>A0A0D7AM86</accession>
<evidence type="ECO:0000313" key="1">
    <source>
        <dbReference type="EMBL" id="KIY52682.1"/>
    </source>
</evidence>
<proteinExistence type="predicted"/>
<dbReference type="AlphaFoldDB" id="A0A0D7AM86"/>